<gene>
    <name evidence="1" type="ORF">TIFTF001_006905</name>
</gene>
<dbReference type="EMBL" id="BTGU01000007">
    <property type="protein sequence ID" value="GMN37539.1"/>
    <property type="molecule type" value="Genomic_DNA"/>
</dbReference>
<reference evidence="1" key="1">
    <citation type="submission" date="2023-07" db="EMBL/GenBank/DDBJ databases">
        <title>draft genome sequence of fig (Ficus carica).</title>
        <authorList>
            <person name="Takahashi T."/>
            <person name="Nishimura K."/>
        </authorList>
    </citation>
    <scope>NUCLEOTIDE SEQUENCE</scope>
</reference>
<dbReference type="PANTHER" id="PTHR34456">
    <property type="entry name" value="MITOVIRUS RNA-DEPENDENT RNA POLYMERASE"/>
    <property type="match status" value="1"/>
</dbReference>
<accession>A0AA88DG44</accession>
<evidence type="ECO:0000313" key="1">
    <source>
        <dbReference type="EMBL" id="GMN37539.1"/>
    </source>
</evidence>
<proteinExistence type="predicted"/>
<dbReference type="AlphaFoldDB" id="A0AA88DG44"/>
<sequence length="174" mass="20285">MMKTVNKANLRVVIIKTSKHIPKHHSSSLLLRPIAVHYYSTIFIRVDYLKWRCITVKQGETQRKISSPRKKIRDMFREEITYATVVAGLSSSQFDVKLPLMKGHYQHVKFAVGQPLGYYLSWSLFSLAHRKVVWWAALWAYPQQDSTFSRYAILGDDVVIADSRDRIGYFNITF</sequence>
<evidence type="ECO:0000313" key="2">
    <source>
        <dbReference type="Proteomes" id="UP001187192"/>
    </source>
</evidence>
<dbReference type="Proteomes" id="UP001187192">
    <property type="component" value="Unassembled WGS sequence"/>
</dbReference>
<comment type="caution">
    <text evidence="1">The sequence shown here is derived from an EMBL/GenBank/DDBJ whole genome shotgun (WGS) entry which is preliminary data.</text>
</comment>
<keyword evidence="2" id="KW-1185">Reference proteome</keyword>
<organism evidence="1 2">
    <name type="scientific">Ficus carica</name>
    <name type="common">Common fig</name>
    <dbReference type="NCBI Taxonomy" id="3494"/>
    <lineage>
        <taxon>Eukaryota</taxon>
        <taxon>Viridiplantae</taxon>
        <taxon>Streptophyta</taxon>
        <taxon>Embryophyta</taxon>
        <taxon>Tracheophyta</taxon>
        <taxon>Spermatophyta</taxon>
        <taxon>Magnoliopsida</taxon>
        <taxon>eudicotyledons</taxon>
        <taxon>Gunneridae</taxon>
        <taxon>Pentapetalae</taxon>
        <taxon>rosids</taxon>
        <taxon>fabids</taxon>
        <taxon>Rosales</taxon>
        <taxon>Moraceae</taxon>
        <taxon>Ficeae</taxon>
        <taxon>Ficus</taxon>
    </lineage>
</organism>
<dbReference type="PANTHER" id="PTHR34456:SF13">
    <property type="entry name" value="REVERSE TRANSCRIPTASE DOMAIN-CONTAINING PROTEIN"/>
    <property type="match status" value="1"/>
</dbReference>
<dbReference type="InterPro" id="IPR008686">
    <property type="entry name" value="RNA_pol_mitovir"/>
</dbReference>
<name>A0AA88DG44_FICCA</name>
<protein>
    <submittedName>
        <fullName evidence="1">Uncharacterized protein</fullName>
    </submittedName>
</protein>
<dbReference type="Pfam" id="PF05919">
    <property type="entry name" value="Mitovir_RNA_pol"/>
    <property type="match status" value="1"/>
</dbReference>